<dbReference type="GO" id="GO:0005829">
    <property type="term" value="C:cytosol"/>
    <property type="evidence" value="ECO:0007669"/>
    <property type="project" value="TreeGrafter"/>
</dbReference>
<evidence type="ECO:0000313" key="14">
    <source>
        <dbReference type="EMBL" id="MBB5325884.1"/>
    </source>
</evidence>
<feature type="binding site" evidence="12">
    <location>
        <position position="16"/>
    </location>
    <ligand>
        <name>Mg(2+)</name>
        <dbReference type="ChEBI" id="CHEBI:18420"/>
    </ligand>
</feature>
<dbReference type="GO" id="GO:0003684">
    <property type="term" value="F:damaged DNA binding"/>
    <property type="evidence" value="ECO:0007669"/>
    <property type="project" value="InterPro"/>
</dbReference>
<feature type="site" description="Substrate discrimination" evidence="12">
    <location>
        <position position="21"/>
    </location>
</feature>
<reference evidence="14 15" key="1">
    <citation type="submission" date="2020-08" db="EMBL/GenBank/DDBJ databases">
        <title>Genomic Encyclopedia of Type Strains, Phase IV (KMG-IV): sequencing the most valuable type-strain genomes for metagenomic binning, comparative biology and taxonomic classification.</title>
        <authorList>
            <person name="Goeker M."/>
        </authorList>
    </citation>
    <scope>NUCLEOTIDE SEQUENCE [LARGE SCALE GENOMIC DNA]</scope>
    <source>
        <strain evidence="14 15">DSM 16325</strain>
    </source>
</reference>
<dbReference type="Pfam" id="PF00817">
    <property type="entry name" value="IMS"/>
    <property type="match status" value="1"/>
</dbReference>
<dbReference type="AlphaFoldDB" id="A0A7W8IUG0"/>
<feature type="active site" evidence="12">
    <location>
        <position position="114"/>
    </location>
</feature>
<dbReference type="FunFam" id="1.10.150.20:FF:000061">
    <property type="entry name" value="DNA polymerase IV"/>
    <property type="match status" value="1"/>
</dbReference>
<comment type="cofactor">
    <cofactor evidence="12">
        <name>Mg(2+)</name>
        <dbReference type="ChEBI" id="CHEBI:18420"/>
    </cofactor>
    <text evidence="12">Binds 2 magnesium ions per subunit.</text>
</comment>
<dbReference type="Gene3D" id="1.10.150.20">
    <property type="entry name" value="5' to 3' exonuclease, C-terminal subdomain"/>
    <property type="match status" value="1"/>
</dbReference>
<comment type="similarity">
    <text evidence="1 12">Belongs to the DNA polymerase type-Y family.</text>
</comment>
<keyword evidence="9 12" id="KW-0239">DNA-directed DNA polymerase</keyword>
<evidence type="ECO:0000256" key="2">
    <source>
        <dbReference type="ARBA" id="ARBA00022457"/>
    </source>
</evidence>
<dbReference type="Pfam" id="PF11799">
    <property type="entry name" value="IMS_C"/>
    <property type="match status" value="1"/>
</dbReference>
<dbReference type="PROSITE" id="PS50173">
    <property type="entry name" value="UMUC"/>
    <property type="match status" value="1"/>
</dbReference>
<evidence type="ECO:0000256" key="10">
    <source>
        <dbReference type="ARBA" id="ARBA00023204"/>
    </source>
</evidence>
<dbReference type="Gene3D" id="3.30.70.270">
    <property type="match status" value="1"/>
</dbReference>
<keyword evidence="7 12" id="KW-0227">DNA damage</keyword>
<dbReference type="EC" id="2.7.7.7" evidence="12"/>
<comment type="function">
    <text evidence="12">Poorly processive, error-prone DNA polymerase involved in untargeted mutagenesis. Copies undamaged DNA at stalled replication forks, which arise in vivo from mismatched or misaligned primer ends. These misaligned primers can be extended by PolIV. Exhibits no 3'-5' exonuclease (proofreading) activity. May be involved in translesional synthesis, in conjunction with the beta clamp from PolIII.</text>
</comment>
<evidence type="ECO:0000256" key="8">
    <source>
        <dbReference type="ARBA" id="ARBA00022842"/>
    </source>
</evidence>
<gene>
    <name evidence="12" type="primary">dinB</name>
    <name evidence="14" type="ORF">HNQ34_002990</name>
</gene>
<dbReference type="SUPFAM" id="SSF100879">
    <property type="entry name" value="Lesion bypass DNA polymerase (Y-family), little finger domain"/>
    <property type="match status" value="1"/>
</dbReference>
<dbReference type="InterPro" id="IPR036775">
    <property type="entry name" value="DNA_pol_Y-fam_lit_finger_sf"/>
</dbReference>
<organism evidence="14 15">
    <name type="scientific">Anoxybacteroides tepidamans</name>
    <dbReference type="NCBI Taxonomy" id="265948"/>
    <lineage>
        <taxon>Bacteria</taxon>
        <taxon>Bacillati</taxon>
        <taxon>Bacillota</taxon>
        <taxon>Bacilli</taxon>
        <taxon>Bacillales</taxon>
        <taxon>Anoxybacillaceae</taxon>
        <taxon>Anoxybacteroides</taxon>
    </lineage>
</organism>
<dbReference type="NCBIfam" id="NF002492">
    <property type="entry name" value="PRK01810.1"/>
    <property type="match status" value="1"/>
</dbReference>
<keyword evidence="3 12" id="KW-0808">Transferase</keyword>
<dbReference type="InterPro" id="IPR017961">
    <property type="entry name" value="DNA_pol_Y-fam_little_finger"/>
</dbReference>
<dbReference type="Pfam" id="PF11798">
    <property type="entry name" value="IMS_HHH"/>
    <property type="match status" value="1"/>
</dbReference>
<comment type="caution">
    <text evidence="14">The sequence shown here is derived from an EMBL/GenBank/DDBJ whole genome shotgun (WGS) entry which is preliminary data.</text>
</comment>
<dbReference type="Proteomes" id="UP000520011">
    <property type="component" value="Unassembled WGS sequence"/>
</dbReference>
<keyword evidence="10 12" id="KW-0234">DNA repair</keyword>
<dbReference type="GO" id="GO:0006281">
    <property type="term" value="P:DNA repair"/>
    <property type="evidence" value="ECO:0007669"/>
    <property type="project" value="UniProtKB-UniRule"/>
</dbReference>
<dbReference type="NCBIfam" id="NF002677">
    <property type="entry name" value="PRK02406.1"/>
    <property type="match status" value="1"/>
</dbReference>
<evidence type="ECO:0000256" key="3">
    <source>
        <dbReference type="ARBA" id="ARBA00022679"/>
    </source>
</evidence>
<proteinExistence type="inferred from homology"/>
<protein>
    <recommendedName>
        <fullName evidence="12">DNA polymerase IV</fullName>
        <shortName evidence="12">Pol IV</shortName>
        <ecNumber evidence="12">2.7.7.7</ecNumber>
    </recommendedName>
</protein>
<evidence type="ECO:0000256" key="5">
    <source>
        <dbReference type="ARBA" id="ARBA00022705"/>
    </source>
</evidence>
<dbReference type="RefSeq" id="WP_183255869.1">
    <property type="nucleotide sequence ID" value="NZ_JACHEP010000023.1"/>
</dbReference>
<dbReference type="CDD" id="cd03586">
    <property type="entry name" value="PolY_Pol_IV_kappa"/>
    <property type="match status" value="1"/>
</dbReference>
<dbReference type="Gene3D" id="3.40.1170.60">
    <property type="match status" value="1"/>
</dbReference>
<dbReference type="EMBL" id="JACHEP010000023">
    <property type="protein sequence ID" value="MBB5325884.1"/>
    <property type="molecule type" value="Genomic_DNA"/>
</dbReference>
<dbReference type="InterPro" id="IPR050116">
    <property type="entry name" value="DNA_polymerase-Y"/>
</dbReference>
<dbReference type="Gene3D" id="3.30.1490.100">
    <property type="entry name" value="DNA polymerase, Y-family, little finger domain"/>
    <property type="match status" value="1"/>
</dbReference>
<evidence type="ECO:0000256" key="4">
    <source>
        <dbReference type="ARBA" id="ARBA00022695"/>
    </source>
</evidence>
<sequence>MQAANGKRGRIIFHIDCNSFFASCEVARDPSLKDEAVVVAGDPKERRGIVLAANYIAKQRFGIYTTMPLWEAKKKCPSLVVRKPNFSLYREMSQQVFAFLQRISPLLERASIDEGYLDVTEVSSSQHPLELAHHIQRGLLETLRIPVSIGIAPNKFLAKMASEMKKPLGITVLRKRDVPIVLWPLPVGQMHGVGDKTAEKLNAMGIVTIGDLAKAEETALQQKLGIYGLRLKERANGIDHSPVDPEAGEKWKSVGNSTTLPYDVTEEHVLFQVLRELAESVSVRMKQKRVVSTTIQLTIRYHNFQTITRSKTWDNPFQEAEEIFRYAAHLLKKHWNSEPIRLLGITALDVFDRKEAVKQLDLFHYEEEAKIEALWKTVEKLRKKFGDTAIQKGAALVEKEREQQN</sequence>
<evidence type="ECO:0000259" key="13">
    <source>
        <dbReference type="PROSITE" id="PS50173"/>
    </source>
</evidence>
<dbReference type="GO" id="GO:0000287">
    <property type="term" value="F:magnesium ion binding"/>
    <property type="evidence" value="ECO:0007669"/>
    <property type="project" value="UniProtKB-UniRule"/>
</dbReference>
<keyword evidence="4 12" id="KW-0548">Nucleotidyltransferase</keyword>
<evidence type="ECO:0000256" key="9">
    <source>
        <dbReference type="ARBA" id="ARBA00022932"/>
    </source>
</evidence>
<dbReference type="GO" id="GO:0003887">
    <property type="term" value="F:DNA-directed DNA polymerase activity"/>
    <property type="evidence" value="ECO:0007669"/>
    <property type="project" value="UniProtKB-UniRule"/>
</dbReference>
<evidence type="ECO:0000256" key="6">
    <source>
        <dbReference type="ARBA" id="ARBA00022723"/>
    </source>
</evidence>
<keyword evidence="15" id="KW-1185">Reference proteome</keyword>
<dbReference type="HAMAP" id="MF_01113">
    <property type="entry name" value="DNApol_IV"/>
    <property type="match status" value="1"/>
</dbReference>
<dbReference type="GO" id="GO:0042276">
    <property type="term" value="P:error-prone translesion synthesis"/>
    <property type="evidence" value="ECO:0007669"/>
    <property type="project" value="TreeGrafter"/>
</dbReference>
<dbReference type="InterPro" id="IPR043502">
    <property type="entry name" value="DNA/RNA_pol_sf"/>
</dbReference>
<keyword evidence="6 12" id="KW-0479">Metal-binding</keyword>
<dbReference type="InterPro" id="IPR001126">
    <property type="entry name" value="UmuC"/>
</dbReference>
<evidence type="ECO:0000256" key="12">
    <source>
        <dbReference type="HAMAP-Rule" id="MF_01113"/>
    </source>
</evidence>
<dbReference type="GO" id="GO:0006261">
    <property type="term" value="P:DNA-templated DNA replication"/>
    <property type="evidence" value="ECO:0007669"/>
    <property type="project" value="UniProtKB-UniRule"/>
</dbReference>
<feature type="domain" description="UmuC" evidence="13">
    <location>
        <begin position="12"/>
        <end position="194"/>
    </location>
</feature>
<keyword evidence="8 12" id="KW-0460">Magnesium</keyword>
<comment type="subunit">
    <text evidence="12">Monomer.</text>
</comment>
<name>A0A7W8IUG0_9BACL</name>
<accession>A0A7W8IUG0</accession>
<dbReference type="FunFam" id="3.30.1490.100:FF:000004">
    <property type="entry name" value="DNA polymerase IV"/>
    <property type="match status" value="1"/>
</dbReference>
<keyword evidence="12" id="KW-0238">DNA-binding</keyword>
<dbReference type="PANTHER" id="PTHR11076">
    <property type="entry name" value="DNA REPAIR POLYMERASE UMUC / TRANSFERASE FAMILY MEMBER"/>
    <property type="match status" value="1"/>
</dbReference>
<evidence type="ECO:0000256" key="1">
    <source>
        <dbReference type="ARBA" id="ARBA00010945"/>
    </source>
</evidence>
<comment type="catalytic activity">
    <reaction evidence="11 12">
        <text>DNA(n) + a 2'-deoxyribonucleoside 5'-triphosphate = DNA(n+1) + diphosphate</text>
        <dbReference type="Rhea" id="RHEA:22508"/>
        <dbReference type="Rhea" id="RHEA-COMP:17339"/>
        <dbReference type="Rhea" id="RHEA-COMP:17340"/>
        <dbReference type="ChEBI" id="CHEBI:33019"/>
        <dbReference type="ChEBI" id="CHEBI:61560"/>
        <dbReference type="ChEBI" id="CHEBI:173112"/>
        <dbReference type="EC" id="2.7.7.7"/>
    </reaction>
</comment>
<comment type="subcellular location">
    <subcellularLocation>
        <location evidence="12">Cytoplasm</location>
    </subcellularLocation>
</comment>
<feature type="binding site" evidence="12">
    <location>
        <position position="113"/>
    </location>
    <ligand>
        <name>Mg(2+)</name>
        <dbReference type="ChEBI" id="CHEBI:18420"/>
    </ligand>
</feature>
<dbReference type="InterPro" id="IPR022880">
    <property type="entry name" value="DNApol_IV"/>
</dbReference>
<dbReference type="GO" id="GO:0009432">
    <property type="term" value="P:SOS response"/>
    <property type="evidence" value="ECO:0007669"/>
    <property type="project" value="TreeGrafter"/>
</dbReference>
<dbReference type="InterPro" id="IPR024728">
    <property type="entry name" value="PolY_HhH_motif"/>
</dbReference>
<evidence type="ECO:0000256" key="7">
    <source>
        <dbReference type="ARBA" id="ARBA00022763"/>
    </source>
</evidence>
<keyword evidence="2 12" id="KW-0515">Mutator protein</keyword>
<dbReference type="InterPro" id="IPR043128">
    <property type="entry name" value="Rev_trsase/Diguanyl_cyclase"/>
</dbReference>
<evidence type="ECO:0000256" key="11">
    <source>
        <dbReference type="ARBA" id="ARBA00049244"/>
    </source>
</evidence>
<dbReference type="PANTHER" id="PTHR11076:SF33">
    <property type="entry name" value="DNA POLYMERASE KAPPA"/>
    <property type="match status" value="1"/>
</dbReference>
<keyword evidence="12" id="KW-0963">Cytoplasm</keyword>
<keyword evidence="5 12" id="KW-0235">DNA replication</keyword>
<dbReference type="SUPFAM" id="SSF56672">
    <property type="entry name" value="DNA/RNA polymerases"/>
    <property type="match status" value="1"/>
</dbReference>
<evidence type="ECO:0000313" key="15">
    <source>
        <dbReference type="Proteomes" id="UP000520011"/>
    </source>
</evidence>